<evidence type="ECO:0000313" key="8">
    <source>
        <dbReference type="Proteomes" id="UP000010552"/>
    </source>
</evidence>
<dbReference type="Gene3D" id="3.90.470.10">
    <property type="entry name" value="Ribosomal protein L22/L17"/>
    <property type="match status" value="1"/>
</dbReference>
<evidence type="ECO:0000256" key="2">
    <source>
        <dbReference type="ARBA" id="ARBA00022980"/>
    </source>
</evidence>
<dbReference type="STRING" id="9402.L5KR39"/>
<evidence type="ECO:0000256" key="5">
    <source>
        <dbReference type="ARBA" id="ARBA00035325"/>
    </source>
</evidence>
<dbReference type="NCBIfam" id="TIGR01038">
    <property type="entry name" value="uL22_arch_euk"/>
    <property type="match status" value="1"/>
</dbReference>
<evidence type="ECO:0000256" key="6">
    <source>
        <dbReference type="RuleBase" id="RU004005"/>
    </source>
</evidence>
<keyword evidence="3 6" id="KW-0687">Ribonucleoprotein</keyword>
<dbReference type="Pfam" id="PF00237">
    <property type="entry name" value="Ribosomal_L22"/>
    <property type="match status" value="1"/>
</dbReference>
<dbReference type="EMBL" id="KB030581">
    <property type="protein sequence ID" value="ELK13897.1"/>
    <property type="molecule type" value="Genomic_DNA"/>
</dbReference>
<dbReference type="PANTHER" id="PTHR11593:SF45">
    <property type="entry name" value="60S RIBOSOMAL PROTEIN L17"/>
    <property type="match status" value="1"/>
</dbReference>
<feature type="non-terminal residue" evidence="7">
    <location>
        <position position="1"/>
    </location>
</feature>
<gene>
    <name evidence="7" type="ORF">PAL_GLEAN10019181</name>
</gene>
<name>L5KR39_PTEAL</name>
<dbReference type="InterPro" id="IPR005721">
    <property type="entry name" value="Ribosomal_uL22_euk/arc"/>
</dbReference>
<dbReference type="GO" id="GO:0003735">
    <property type="term" value="F:structural constituent of ribosome"/>
    <property type="evidence" value="ECO:0007669"/>
    <property type="project" value="InterPro"/>
</dbReference>
<dbReference type="GO" id="GO:0002181">
    <property type="term" value="P:cytoplasmic translation"/>
    <property type="evidence" value="ECO:0007669"/>
    <property type="project" value="TreeGrafter"/>
</dbReference>
<sequence>KMVPYSLDSENPTKLCKSRGSNLPVYCKNTHETAQTIKGMQIQKTTKYLKDVTLQKQCVHSIITMAELIGVPRPKWGQTQGWWPKTSAEFLLHILKNAESNAELKGLDVPSLGIEHKILWVNKAPEMQRRTYRSRGWMNPYLCSPCHMRMLLTEKEQIIPKPREEVAQKKRYPRRN</sequence>
<proteinExistence type="inferred from homology"/>
<dbReference type="SUPFAM" id="SSF54843">
    <property type="entry name" value="Ribosomal protein L22"/>
    <property type="match status" value="1"/>
</dbReference>
<dbReference type="InterPro" id="IPR036394">
    <property type="entry name" value="Ribosomal_uL22_sf"/>
</dbReference>
<keyword evidence="2 6" id="KW-0689">Ribosomal protein</keyword>
<dbReference type="Proteomes" id="UP000010552">
    <property type="component" value="Unassembled WGS sequence"/>
</dbReference>
<dbReference type="PANTHER" id="PTHR11593">
    <property type="entry name" value="60S RIBOSOMAL PROTEIN L17"/>
    <property type="match status" value="1"/>
</dbReference>
<evidence type="ECO:0000256" key="4">
    <source>
        <dbReference type="ARBA" id="ARBA00035207"/>
    </source>
</evidence>
<organism evidence="7 8">
    <name type="scientific">Pteropus alecto</name>
    <name type="common">Black flying fox</name>
    <dbReference type="NCBI Taxonomy" id="9402"/>
    <lineage>
        <taxon>Eukaryota</taxon>
        <taxon>Metazoa</taxon>
        <taxon>Chordata</taxon>
        <taxon>Craniata</taxon>
        <taxon>Vertebrata</taxon>
        <taxon>Euteleostomi</taxon>
        <taxon>Mammalia</taxon>
        <taxon>Eutheria</taxon>
        <taxon>Laurasiatheria</taxon>
        <taxon>Chiroptera</taxon>
        <taxon>Yinpterochiroptera</taxon>
        <taxon>Pteropodoidea</taxon>
        <taxon>Pteropodidae</taxon>
        <taxon>Pteropodinae</taxon>
        <taxon>Pteropus</taxon>
    </lineage>
</organism>
<evidence type="ECO:0000256" key="3">
    <source>
        <dbReference type="ARBA" id="ARBA00023274"/>
    </source>
</evidence>
<dbReference type="GO" id="GO:0022625">
    <property type="term" value="C:cytosolic large ribosomal subunit"/>
    <property type="evidence" value="ECO:0007669"/>
    <property type="project" value="TreeGrafter"/>
</dbReference>
<evidence type="ECO:0000256" key="1">
    <source>
        <dbReference type="ARBA" id="ARBA00009451"/>
    </source>
</evidence>
<keyword evidence="8" id="KW-1185">Reference proteome</keyword>
<evidence type="ECO:0000313" key="7">
    <source>
        <dbReference type="EMBL" id="ELK13897.1"/>
    </source>
</evidence>
<dbReference type="InterPro" id="IPR001063">
    <property type="entry name" value="Ribosomal_uL22"/>
</dbReference>
<dbReference type="CDD" id="cd00336">
    <property type="entry name" value="Ribosomal_L22"/>
    <property type="match status" value="1"/>
</dbReference>
<dbReference type="AlphaFoldDB" id="L5KR39"/>
<reference evidence="8" key="1">
    <citation type="journal article" date="2013" name="Science">
        <title>Comparative analysis of bat genomes provides insight into the evolution of flight and immunity.</title>
        <authorList>
            <person name="Zhang G."/>
            <person name="Cowled C."/>
            <person name="Shi Z."/>
            <person name="Huang Z."/>
            <person name="Bishop-Lilly K.A."/>
            <person name="Fang X."/>
            <person name="Wynne J.W."/>
            <person name="Xiong Z."/>
            <person name="Baker M.L."/>
            <person name="Zhao W."/>
            <person name="Tachedjian M."/>
            <person name="Zhu Y."/>
            <person name="Zhou P."/>
            <person name="Jiang X."/>
            <person name="Ng J."/>
            <person name="Yang L."/>
            <person name="Wu L."/>
            <person name="Xiao J."/>
            <person name="Feng Y."/>
            <person name="Chen Y."/>
            <person name="Sun X."/>
            <person name="Zhang Y."/>
            <person name="Marsh G.A."/>
            <person name="Crameri G."/>
            <person name="Broder C.C."/>
            <person name="Frey K.G."/>
            <person name="Wang L.F."/>
            <person name="Wang J."/>
        </authorList>
    </citation>
    <scope>NUCLEOTIDE SEQUENCE [LARGE SCALE GENOMIC DNA]</scope>
</reference>
<accession>L5KR39</accession>
<protein>
    <recommendedName>
        <fullName evidence="4">Large ribosomal subunit protein uL22</fullName>
    </recommendedName>
    <alternativeName>
        <fullName evidence="5">60S ribosomal protein L17</fullName>
    </alternativeName>
</protein>
<comment type="similarity">
    <text evidence="1 6">Belongs to the universal ribosomal protein uL22 family.</text>
</comment>
<dbReference type="InParanoid" id="L5KR39"/>